<sequence>MTNSIELLAYGDWRSVAAETRDRLTEFRFREAGRQRLGYVRVEVPLALARQAGHADLARWFDDNGIAFLIVGSSAERVTLRLGCQD</sequence>
<dbReference type="AlphaFoldDB" id="A0A2U2HNR8"/>
<dbReference type="Proteomes" id="UP000241421">
    <property type="component" value="Unassembled WGS sequence"/>
</dbReference>
<reference evidence="1 2" key="1">
    <citation type="submission" date="2018-04" db="EMBL/GenBank/DDBJ databases">
        <title>Massilia violaceinigra sp. nov., a novel purple-pigmented bacterium isolated from Tianshan glacier, Xinjiang, China.</title>
        <authorList>
            <person name="Wang H."/>
        </authorList>
    </citation>
    <scope>NUCLEOTIDE SEQUENCE [LARGE SCALE GENOMIC DNA]</scope>
    <source>
        <strain evidence="1 2">B448-2</strain>
    </source>
</reference>
<dbReference type="RefSeq" id="WP_106757030.1">
    <property type="nucleotide sequence ID" value="NZ_PXWF02000120.1"/>
</dbReference>
<accession>A0A2U2HNR8</accession>
<evidence type="ECO:0000313" key="1">
    <source>
        <dbReference type="EMBL" id="PWF49055.1"/>
    </source>
</evidence>
<evidence type="ECO:0000313" key="2">
    <source>
        <dbReference type="Proteomes" id="UP000241421"/>
    </source>
</evidence>
<gene>
    <name evidence="1" type="ORF">C7C56_008610</name>
</gene>
<organism evidence="1 2">
    <name type="scientific">Massilia glaciei</name>
    <dbReference type="NCBI Taxonomy" id="1524097"/>
    <lineage>
        <taxon>Bacteria</taxon>
        <taxon>Pseudomonadati</taxon>
        <taxon>Pseudomonadota</taxon>
        <taxon>Betaproteobacteria</taxon>
        <taxon>Burkholderiales</taxon>
        <taxon>Oxalobacteraceae</taxon>
        <taxon>Telluria group</taxon>
        <taxon>Massilia</taxon>
    </lineage>
</organism>
<keyword evidence="2" id="KW-1185">Reference proteome</keyword>
<dbReference type="EMBL" id="PXWF02000120">
    <property type="protein sequence ID" value="PWF49055.1"/>
    <property type="molecule type" value="Genomic_DNA"/>
</dbReference>
<proteinExistence type="predicted"/>
<name>A0A2U2HNR8_9BURK</name>
<comment type="caution">
    <text evidence="1">The sequence shown here is derived from an EMBL/GenBank/DDBJ whole genome shotgun (WGS) entry which is preliminary data.</text>
</comment>
<protein>
    <submittedName>
        <fullName evidence="1">Uncharacterized protein</fullName>
    </submittedName>
</protein>